<dbReference type="OrthoDB" id="122515at2"/>
<dbReference type="AlphaFoldDB" id="A0A2M9ZKF1"/>
<dbReference type="Gene3D" id="2.40.50.100">
    <property type="match status" value="2"/>
</dbReference>
<dbReference type="Proteomes" id="UP000231990">
    <property type="component" value="Unassembled WGS sequence"/>
</dbReference>
<comment type="caution">
    <text evidence="5">The sequence shown here is derived from an EMBL/GenBank/DDBJ whole genome shotgun (WGS) entry which is preliminary data.</text>
</comment>
<evidence type="ECO:0000256" key="2">
    <source>
        <dbReference type="PROSITE-ProRule" id="PRU01213"/>
    </source>
</evidence>
<dbReference type="Proteomes" id="UP000231962">
    <property type="component" value="Unassembled WGS sequence"/>
</dbReference>
<dbReference type="Pfam" id="PF03459">
    <property type="entry name" value="TOBE"/>
    <property type="match status" value="2"/>
</dbReference>
<sequence>MKTIERNQFYGKVKRIQKGAVNSAISILLKGDQEIVATITNQSVINLGLKSGSDVYALIKASFALLSTDLEQSISSENRLIGKVSSISKGAVNDEIVVEVNGGNKLTSIITSEARKDLNLIVGNDVCAFFNASSVILALD</sequence>
<evidence type="ECO:0000313" key="4">
    <source>
        <dbReference type="EMBL" id="PJZ69407.1"/>
    </source>
</evidence>
<gene>
    <name evidence="4" type="ORF">CH360_11695</name>
    <name evidence="5" type="ORF">CH373_14130</name>
</gene>
<dbReference type="PANTHER" id="PTHR30432:SF1">
    <property type="entry name" value="DNA-BINDING TRANSCRIPTIONAL DUAL REGULATOR MODE"/>
    <property type="match status" value="1"/>
</dbReference>
<keyword evidence="1 2" id="KW-0500">Molybdenum</keyword>
<dbReference type="InterPro" id="IPR051815">
    <property type="entry name" value="Molybdate_resp_trans_reg"/>
</dbReference>
<dbReference type="InterPro" id="IPR005116">
    <property type="entry name" value="Transp-assoc_OB_typ1"/>
</dbReference>
<feature type="domain" description="Mop" evidence="3">
    <location>
        <begin position="73"/>
        <end position="139"/>
    </location>
</feature>
<evidence type="ECO:0000259" key="3">
    <source>
        <dbReference type="PROSITE" id="PS51866"/>
    </source>
</evidence>
<evidence type="ECO:0000256" key="1">
    <source>
        <dbReference type="ARBA" id="ARBA00022505"/>
    </source>
</evidence>
<dbReference type="GO" id="GO:0015689">
    <property type="term" value="P:molybdate ion transport"/>
    <property type="evidence" value="ECO:0007669"/>
    <property type="project" value="InterPro"/>
</dbReference>
<evidence type="ECO:0000313" key="7">
    <source>
        <dbReference type="Proteomes" id="UP000231990"/>
    </source>
</evidence>
<organism evidence="5 7">
    <name type="scientific">Leptospira perolatii</name>
    <dbReference type="NCBI Taxonomy" id="2023191"/>
    <lineage>
        <taxon>Bacteria</taxon>
        <taxon>Pseudomonadati</taxon>
        <taxon>Spirochaetota</taxon>
        <taxon>Spirochaetia</taxon>
        <taxon>Leptospirales</taxon>
        <taxon>Leptospiraceae</taxon>
        <taxon>Leptospira</taxon>
    </lineage>
</organism>
<dbReference type="NCBIfam" id="TIGR00638">
    <property type="entry name" value="Mop"/>
    <property type="match status" value="2"/>
</dbReference>
<dbReference type="SUPFAM" id="SSF50331">
    <property type="entry name" value="MOP-like"/>
    <property type="match status" value="2"/>
</dbReference>
<evidence type="ECO:0000313" key="5">
    <source>
        <dbReference type="EMBL" id="PJZ72542.1"/>
    </source>
</evidence>
<feature type="domain" description="Mop" evidence="3">
    <location>
        <begin position="2"/>
        <end position="68"/>
    </location>
</feature>
<dbReference type="EMBL" id="NPDY01000010">
    <property type="protein sequence ID" value="PJZ69407.1"/>
    <property type="molecule type" value="Genomic_DNA"/>
</dbReference>
<dbReference type="InterPro" id="IPR008995">
    <property type="entry name" value="Mo/tungstate-bd_C_term_dom"/>
</dbReference>
<accession>A0A2M9ZKF1</accession>
<name>A0A2M9ZKF1_9LEPT</name>
<evidence type="ECO:0000313" key="6">
    <source>
        <dbReference type="Proteomes" id="UP000231962"/>
    </source>
</evidence>
<dbReference type="InterPro" id="IPR004606">
    <property type="entry name" value="Mop_domain"/>
</dbReference>
<dbReference type="PROSITE" id="PS51866">
    <property type="entry name" value="MOP"/>
    <property type="match status" value="2"/>
</dbReference>
<keyword evidence="6" id="KW-1185">Reference proteome</keyword>
<protein>
    <recommendedName>
        <fullName evidence="3">Mop domain-containing protein</fullName>
    </recommendedName>
</protein>
<proteinExistence type="predicted"/>
<dbReference type="EMBL" id="NPDZ01000009">
    <property type="protein sequence ID" value="PJZ72542.1"/>
    <property type="molecule type" value="Genomic_DNA"/>
</dbReference>
<dbReference type="PANTHER" id="PTHR30432">
    <property type="entry name" value="TRANSCRIPTIONAL REGULATOR MODE"/>
    <property type="match status" value="1"/>
</dbReference>
<reference evidence="6 7" key="1">
    <citation type="submission" date="2017-07" db="EMBL/GenBank/DDBJ databases">
        <title>Leptospira spp. isolated from tropical soils.</title>
        <authorList>
            <person name="Thibeaux R."/>
            <person name="Iraola G."/>
            <person name="Ferres I."/>
            <person name="Bierque E."/>
            <person name="Girault D."/>
            <person name="Soupe-Gilbert M.-E."/>
            <person name="Picardeau M."/>
            <person name="Goarant C."/>
        </authorList>
    </citation>
    <scope>NUCLEOTIDE SEQUENCE [LARGE SCALE GENOMIC DNA]</scope>
    <source>
        <strain evidence="5 7">FH1-B-B1</strain>
        <strain evidence="4 6">FH1-B-C1</strain>
    </source>
</reference>